<feature type="binding site" evidence="7">
    <location>
        <position position="141"/>
    </location>
    <ligand>
        <name>Zn(2+)</name>
        <dbReference type="ChEBI" id="CHEBI:29105"/>
    </ligand>
</feature>
<dbReference type="Pfam" id="PF00749">
    <property type="entry name" value="tRNA-synt_1c"/>
    <property type="match status" value="1"/>
</dbReference>
<feature type="binding site" evidence="7">
    <location>
        <position position="224"/>
    </location>
    <ligand>
        <name>L-glutamate</name>
        <dbReference type="ChEBI" id="CHEBI:29985"/>
    </ligand>
</feature>
<feature type="binding site" evidence="7">
    <location>
        <begin position="23"/>
        <end position="27"/>
    </location>
    <ligand>
        <name>L-glutamate</name>
        <dbReference type="ChEBI" id="CHEBI:29985"/>
    </ligand>
</feature>
<keyword evidence="3 7" id="KW-0547">Nucleotide-binding</keyword>
<dbReference type="Gene3D" id="3.40.50.620">
    <property type="entry name" value="HUPs"/>
    <property type="match status" value="1"/>
</dbReference>
<feature type="binding site" evidence="7">
    <location>
        <position position="59"/>
    </location>
    <ligand>
        <name>L-glutamate</name>
        <dbReference type="ChEBI" id="CHEBI:29985"/>
    </ligand>
</feature>
<evidence type="ECO:0000256" key="3">
    <source>
        <dbReference type="ARBA" id="ARBA00022741"/>
    </source>
</evidence>
<dbReference type="PANTHER" id="PTHR43311">
    <property type="entry name" value="GLUTAMATE--TRNA LIGASE"/>
    <property type="match status" value="1"/>
</dbReference>
<keyword evidence="4 7" id="KW-0862">Zinc</keyword>
<proteinExistence type="inferred from homology"/>
<keyword evidence="6 7" id="KW-0030">Aminoacyl-tRNA synthetase</keyword>
<evidence type="ECO:0000256" key="2">
    <source>
        <dbReference type="ARBA" id="ARBA00022723"/>
    </source>
</evidence>
<dbReference type="InterPro" id="IPR022380">
    <property type="entry name" value="Glu-Q_tRNA(Asp)_Synthase"/>
</dbReference>
<evidence type="ECO:0000256" key="7">
    <source>
        <dbReference type="HAMAP-Rule" id="MF_01428"/>
    </source>
</evidence>
<dbReference type="InterPro" id="IPR001412">
    <property type="entry name" value="aa-tRNA-synth_I_CS"/>
</dbReference>
<dbReference type="GO" id="GO:0006424">
    <property type="term" value="P:glutamyl-tRNA aminoacylation"/>
    <property type="evidence" value="ECO:0007669"/>
    <property type="project" value="InterPro"/>
</dbReference>
<evidence type="ECO:0000256" key="1">
    <source>
        <dbReference type="ARBA" id="ARBA00022598"/>
    </source>
</evidence>
<dbReference type="InterPro" id="IPR049940">
    <property type="entry name" value="GluQ/Sye"/>
</dbReference>
<comment type="similarity">
    <text evidence="7">Belongs to the class-I aminoacyl-tRNA synthetase family. GluQ subfamily.</text>
</comment>
<comment type="cofactor">
    <cofactor evidence="7">
        <name>Zn(2+)</name>
        <dbReference type="ChEBI" id="CHEBI:29105"/>
    </cofactor>
    <text evidence="7">Binds 1 zinc ion per subunit.</text>
</comment>
<feature type="binding site" evidence="7">
    <location>
        <position position="265"/>
    </location>
    <ligand>
        <name>ATP</name>
        <dbReference type="ChEBI" id="CHEBI:30616"/>
    </ligand>
</feature>
<dbReference type="NCBIfam" id="NF004315">
    <property type="entry name" value="PRK05710.1-4"/>
    <property type="match status" value="1"/>
</dbReference>
<evidence type="ECO:0000256" key="4">
    <source>
        <dbReference type="ARBA" id="ARBA00022833"/>
    </source>
</evidence>
<dbReference type="PRINTS" id="PR00987">
    <property type="entry name" value="TRNASYNTHGLU"/>
</dbReference>
<dbReference type="RefSeq" id="WP_117680012.1">
    <property type="nucleotide sequence ID" value="NZ_JAQCWE010000001.1"/>
</dbReference>
<feature type="binding site" evidence="7">
    <location>
        <position position="115"/>
    </location>
    <ligand>
        <name>Zn(2+)</name>
        <dbReference type="ChEBI" id="CHEBI:29105"/>
    </ligand>
</feature>
<dbReference type="NCBIfam" id="TIGR03838">
    <property type="entry name" value="queuosine_YadB"/>
    <property type="match status" value="1"/>
</dbReference>
<comment type="function">
    <text evidence="7">Catalyzes the tRNA-independent activation of glutamate in presence of ATP and the subsequent transfer of glutamate onto a tRNA(Asp). Glutamate is transferred on the 2-amino-5-(4,5-dihydroxy-2-cyclopenten-1-yl) moiety of the queuosine in the wobble position of the QUC anticodon.</text>
</comment>
<evidence type="ECO:0000313" key="10">
    <source>
        <dbReference type="EMBL" id="RGL08407.1"/>
    </source>
</evidence>
<dbReference type="InterPro" id="IPR014729">
    <property type="entry name" value="Rossmann-like_a/b/a_fold"/>
</dbReference>
<evidence type="ECO:0000259" key="9">
    <source>
        <dbReference type="Pfam" id="PF00749"/>
    </source>
</evidence>
<dbReference type="PROSITE" id="PS00178">
    <property type="entry name" value="AA_TRNA_LIGASE_I"/>
    <property type="match status" value="1"/>
</dbReference>
<sequence length="334" mass="36765">MNSNAQHTNAGTAQAAAHPVVGRFAPSPSGRMHLGNVYSALVAWLSVRSQNGRMVLRIEDLDERCRRGKFDEQLIADLRWLGLDWDEGPYYQSDRLDLYRDAVRALASQDLVYPCFCTRAELHAASAPHASDGTPLYPGTCRNLDAGEVARRRALKAPALRLKVPDEADPAGIITFNDRTYGTVSECLAADCGDFLIQRSDGVFAYQLVVTVDDEHMGVTEVVRGRDLLGSSARQIYLQNLLGYNHPSYAHVPLLAAPDGRRLSKRDRDCDMGELMACFGTPEKLLGHLSHIAGIAPDSSPRSVDQLVDLFSWRAISIHSADIVIGEKPCRRPL</sequence>
<feature type="domain" description="Glutamyl/glutaminyl-tRNA synthetase class Ib catalytic" evidence="9">
    <location>
        <begin position="20"/>
        <end position="269"/>
    </location>
</feature>
<dbReference type="GO" id="GO:0006400">
    <property type="term" value="P:tRNA modification"/>
    <property type="evidence" value="ECO:0007669"/>
    <property type="project" value="InterPro"/>
</dbReference>
<evidence type="ECO:0000256" key="6">
    <source>
        <dbReference type="ARBA" id="ARBA00023146"/>
    </source>
</evidence>
<feature type="binding site" evidence="7">
    <location>
        <position position="137"/>
    </location>
    <ligand>
        <name>Zn(2+)</name>
        <dbReference type="ChEBI" id="CHEBI:29105"/>
    </ligand>
</feature>
<keyword evidence="2 7" id="KW-0479">Metal-binding</keyword>
<dbReference type="PANTHER" id="PTHR43311:SF1">
    <property type="entry name" value="GLUTAMYL-Q TRNA(ASP) SYNTHETASE"/>
    <property type="match status" value="1"/>
</dbReference>
<keyword evidence="8" id="KW-0648">Protein biosynthesis</keyword>
<organism evidence="10 11">
    <name type="scientific">Collinsella tanakaei</name>
    <dbReference type="NCBI Taxonomy" id="626935"/>
    <lineage>
        <taxon>Bacteria</taxon>
        <taxon>Bacillati</taxon>
        <taxon>Actinomycetota</taxon>
        <taxon>Coriobacteriia</taxon>
        <taxon>Coriobacteriales</taxon>
        <taxon>Coriobacteriaceae</taxon>
        <taxon>Collinsella</taxon>
    </lineage>
</organism>
<comment type="caution">
    <text evidence="10">The sequence shown here is derived from an EMBL/GenBank/DDBJ whole genome shotgun (WGS) entry which is preliminary data.</text>
</comment>
<dbReference type="GO" id="GO:0005829">
    <property type="term" value="C:cytosol"/>
    <property type="evidence" value="ECO:0007669"/>
    <property type="project" value="TreeGrafter"/>
</dbReference>
<keyword evidence="5 7" id="KW-0067">ATP-binding</keyword>
<dbReference type="SUPFAM" id="SSF52374">
    <property type="entry name" value="Nucleotidylyl transferase"/>
    <property type="match status" value="1"/>
</dbReference>
<protein>
    <recommendedName>
        <fullName evidence="7">Glutamyl-Q tRNA(Asp) synthetase</fullName>
        <shortName evidence="7">Glu-Q-RSs</shortName>
        <ecNumber evidence="7">6.1.1.-</ecNumber>
    </recommendedName>
</protein>
<evidence type="ECO:0000256" key="8">
    <source>
        <dbReference type="RuleBase" id="RU363037"/>
    </source>
</evidence>
<keyword evidence="1 7" id="KW-0436">Ligase</keyword>
<reference evidence="10 11" key="1">
    <citation type="submission" date="2018-08" db="EMBL/GenBank/DDBJ databases">
        <title>A genome reference for cultivated species of the human gut microbiota.</title>
        <authorList>
            <person name="Zou Y."/>
            <person name="Xue W."/>
            <person name="Luo G."/>
        </authorList>
    </citation>
    <scope>NUCLEOTIDE SEQUENCE [LARGE SCALE GENOMIC DNA]</scope>
    <source>
        <strain evidence="10 11">TF08-14</strain>
    </source>
</reference>
<dbReference type="EMBL" id="QSRJ01000010">
    <property type="protein sequence ID" value="RGL08407.1"/>
    <property type="molecule type" value="Genomic_DNA"/>
</dbReference>
<feature type="short sequence motif" description="'KMSKS' region" evidence="7">
    <location>
        <begin position="262"/>
        <end position="266"/>
    </location>
</feature>
<dbReference type="GO" id="GO:0008270">
    <property type="term" value="F:zinc ion binding"/>
    <property type="evidence" value="ECO:0007669"/>
    <property type="project" value="UniProtKB-UniRule"/>
</dbReference>
<dbReference type="EC" id="6.1.1.-" evidence="7"/>
<dbReference type="InterPro" id="IPR000924">
    <property type="entry name" value="Glu/Gln-tRNA-synth"/>
</dbReference>
<feature type="short sequence motif" description="'HIGH' region" evidence="7">
    <location>
        <begin position="26"/>
        <end position="36"/>
    </location>
</feature>
<feature type="binding site" evidence="7">
    <location>
        <position position="117"/>
    </location>
    <ligand>
        <name>Zn(2+)</name>
        <dbReference type="ChEBI" id="CHEBI:29105"/>
    </ligand>
</feature>
<accession>A0A3E4QR35</accession>
<gene>
    <name evidence="7" type="primary">gluQ</name>
    <name evidence="10" type="ORF">DXC81_08490</name>
</gene>
<dbReference type="GO" id="GO:0005524">
    <property type="term" value="F:ATP binding"/>
    <property type="evidence" value="ECO:0007669"/>
    <property type="project" value="UniProtKB-KW"/>
</dbReference>
<dbReference type="AlphaFoldDB" id="A0A3E4QR35"/>
<name>A0A3E4QR35_9ACTN</name>
<evidence type="ECO:0000313" key="11">
    <source>
        <dbReference type="Proteomes" id="UP000260943"/>
    </source>
</evidence>
<dbReference type="GO" id="GO:0004818">
    <property type="term" value="F:glutamate-tRNA ligase activity"/>
    <property type="evidence" value="ECO:0007669"/>
    <property type="project" value="TreeGrafter"/>
</dbReference>
<dbReference type="HAMAP" id="MF_01428">
    <property type="entry name" value="Glu_Q_tRNA_synth"/>
    <property type="match status" value="1"/>
</dbReference>
<dbReference type="InterPro" id="IPR020058">
    <property type="entry name" value="Glu/Gln-tRNA-synth_Ib_cat-dom"/>
</dbReference>
<feature type="binding site" evidence="7">
    <location>
        <position position="206"/>
    </location>
    <ligand>
        <name>L-glutamate</name>
        <dbReference type="ChEBI" id="CHEBI:29985"/>
    </ligand>
</feature>
<dbReference type="NCBIfam" id="NF004314">
    <property type="entry name" value="PRK05710.1-3"/>
    <property type="match status" value="1"/>
</dbReference>
<dbReference type="Proteomes" id="UP000260943">
    <property type="component" value="Unassembled WGS sequence"/>
</dbReference>
<evidence type="ECO:0000256" key="5">
    <source>
        <dbReference type="ARBA" id="ARBA00022840"/>
    </source>
</evidence>